<dbReference type="SMART" id="SM00287">
    <property type="entry name" value="SH3b"/>
    <property type="match status" value="1"/>
</dbReference>
<dbReference type="RefSeq" id="WP_410032868.1">
    <property type="nucleotide sequence ID" value="NZ_JBGMEH010000006.1"/>
</dbReference>
<dbReference type="EMBL" id="JBGMEH010000006">
    <property type="protein sequence ID" value="MFO3716133.1"/>
    <property type="molecule type" value="Genomic_DNA"/>
</dbReference>
<dbReference type="Gene3D" id="2.30.30.40">
    <property type="entry name" value="SH3 Domains"/>
    <property type="match status" value="1"/>
</dbReference>
<evidence type="ECO:0000313" key="6">
    <source>
        <dbReference type="EMBL" id="MFO3716133.1"/>
    </source>
</evidence>
<evidence type="ECO:0000256" key="1">
    <source>
        <dbReference type="ARBA" id="ARBA00007074"/>
    </source>
</evidence>
<dbReference type="InterPro" id="IPR038765">
    <property type="entry name" value="Papain-like_cys_pep_sf"/>
</dbReference>
<keyword evidence="7" id="KW-1185">Reference proteome</keyword>
<dbReference type="InterPro" id="IPR008044">
    <property type="entry name" value="Phage_lysin"/>
</dbReference>
<comment type="caution">
    <text evidence="6">The sequence shown here is derived from an EMBL/GenBank/DDBJ whole genome shotgun (WGS) entry which is preliminary data.</text>
</comment>
<evidence type="ECO:0000259" key="5">
    <source>
        <dbReference type="PROSITE" id="PS51935"/>
    </source>
</evidence>
<organism evidence="6 7">
    <name type="scientific">Anaerococcus cruorum</name>
    <dbReference type="NCBI Taxonomy" id="3115617"/>
    <lineage>
        <taxon>Bacteria</taxon>
        <taxon>Bacillati</taxon>
        <taxon>Bacillota</taxon>
        <taxon>Tissierellia</taxon>
        <taxon>Tissierellales</taxon>
        <taxon>Peptoniphilaceae</taxon>
        <taxon>Anaerococcus</taxon>
    </lineage>
</organism>
<evidence type="ECO:0000256" key="3">
    <source>
        <dbReference type="ARBA" id="ARBA00022801"/>
    </source>
</evidence>
<accession>A0ABW9MWA6</accession>
<keyword evidence="2" id="KW-0645">Protease</keyword>
<dbReference type="InterPro" id="IPR000064">
    <property type="entry name" value="NLP_P60_dom"/>
</dbReference>
<dbReference type="InterPro" id="IPR003646">
    <property type="entry name" value="SH3-like_bac-type"/>
</dbReference>
<comment type="similarity">
    <text evidence="1">Belongs to the peptidase C40 family.</text>
</comment>
<dbReference type="SUPFAM" id="SSF54001">
    <property type="entry name" value="Cysteine proteinases"/>
    <property type="match status" value="1"/>
</dbReference>
<reference evidence="6 7" key="1">
    <citation type="journal article" date="2025" name="Anaerobe">
        <title>Description of Anaerococcus kampingiae sp. nov., Anaerococcus groningensis sp. nov., Anaerococcus martiniensis sp. nov., and Anaerococcus cruorum sp. nov., isolated from human clinical specimens.</title>
        <authorList>
            <person name="Boiten K.E."/>
            <person name="Meijer J."/>
            <person name="van Wezel E.M."/>
            <person name="Veloo A.C.M."/>
        </authorList>
    </citation>
    <scope>NUCLEOTIDE SEQUENCE [LARGE SCALE GENOMIC DNA]</scope>
    <source>
        <strain evidence="6 7">ENR1039</strain>
    </source>
</reference>
<sequence>MGVKEALKWLDDHHRHKGNYPYSMVKRNGNPGFDCSSAMYYALIAGGVLPKNTPIGNTETLFKLNGKYLDEIYSYKEVQAGDIFIRGGEGTSAGAAGHTGMFYKKDGIIHSNYSNNGISYNNNGSYIGYFLDRRRSRNERYFRPRYPNTKRPNTSKPRKSVTGKKWIKNENWHGITQAACHVRSEASLNAPIVATYPMGARINYDSVYEADGYRWLSYVSYSGQRRYVAYRRTSGNTRSWITF</sequence>
<proteinExistence type="inferred from homology"/>
<dbReference type="Pfam" id="PF05382">
    <property type="entry name" value="Amidase_5"/>
    <property type="match status" value="1"/>
</dbReference>
<protein>
    <submittedName>
        <fullName evidence="6">Peptidoglycan amidohydrolase family protein</fullName>
    </submittedName>
</protein>
<evidence type="ECO:0000256" key="4">
    <source>
        <dbReference type="ARBA" id="ARBA00022807"/>
    </source>
</evidence>
<dbReference type="Proteomes" id="UP001638015">
    <property type="component" value="Unassembled WGS sequence"/>
</dbReference>
<keyword evidence="4" id="KW-0788">Thiol protease</keyword>
<evidence type="ECO:0000256" key="2">
    <source>
        <dbReference type="ARBA" id="ARBA00022670"/>
    </source>
</evidence>
<dbReference type="Gene3D" id="3.90.1720.10">
    <property type="entry name" value="endopeptidase domain like (from Nostoc punctiforme)"/>
    <property type="match status" value="1"/>
</dbReference>
<gene>
    <name evidence="6" type="ORF">ACCQ40_04945</name>
</gene>
<dbReference type="Pfam" id="PF08460">
    <property type="entry name" value="SH3_5"/>
    <property type="match status" value="1"/>
</dbReference>
<name>A0ABW9MWA6_9FIRM</name>
<evidence type="ECO:0000313" key="7">
    <source>
        <dbReference type="Proteomes" id="UP001638015"/>
    </source>
</evidence>
<dbReference type="PROSITE" id="PS51935">
    <property type="entry name" value="NLPC_P60"/>
    <property type="match status" value="1"/>
</dbReference>
<keyword evidence="3" id="KW-0378">Hydrolase</keyword>
<feature type="domain" description="NlpC/P60" evidence="5">
    <location>
        <begin position="1"/>
        <end position="142"/>
    </location>
</feature>